<dbReference type="Proteomes" id="UP000000305">
    <property type="component" value="Unassembled WGS sequence"/>
</dbReference>
<dbReference type="PhylomeDB" id="E9H930"/>
<dbReference type="Pfam" id="PF12796">
    <property type="entry name" value="Ank_2"/>
    <property type="match status" value="1"/>
</dbReference>
<feature type="compositionally biased region" description="Polar residues" evidence="2">
    <location>
        <begin position="121"/>
        <end position="142"/>
    </location>
</feature>
<dbReference type="HOGENOM" id="CLU_1130083_0_0_1"/>
<evidence type="ECO:0000313" key="3">
    <source>
        <dbReference type="EMBL" id="EFX71718.1"/>
    </source>
</evidence>
<gene>
    <name evidence="3" type="ORF">DAPPUDRAFT_111408</name>
</gene>
<dbReference type="OrthoDB" id="5314041at2759"/>
<dbReference type="KEGG" id="dpx:DAPPUDRAFT_111408"/>
<evidence type="ECO:0000313" key="4">
    <source>
        <dbReference type="Proteomes" id="UP000000305"/>
    </source>
</evidence>
<dbReference type="InterPro" id="IPR002110">
    <property type="entry name" value="Ankyrin_rpt"/>
</dbReference>
<organism evidence="3 4">
    <name type="scientific">Daphnia pulex</name>
    <name type="common">Water flea</name>
    <dbReference type="NCBI Taxonomy" id="6669"/>
    <lineage>
        <taxon>Eukaryota</taxon>
        <taxon>Metazoa</taxon>
        <taxon>Ecdysozoa</taxon>
        <taxon>Arthropoda</taxon>
        <taxon>Crustacea</taxon>
        <taxon>Branchiopoda</taxon>
        <taxon>Diplostraca</taxon>
        <taxon>Cladocera</taxon>
        <taxon>Anomopoda</taxon>
        <taxon>Daphniidae</taxon>
        <taxon>Daphnia</taxon>
    </lineage>
</organism>
<dbReference type="STRING" id="6669.E9H930"/>
<dbReference type="EMBL" id="GL732607">
    <property type="protein sequence ID" value="EFX71718.1"/>
    <property type="molecule type" value="Genomic_DNA"/>
</dbReference>
<feature type="region of interest" description="Disordered" evidence="2">
    <location>
        <begin position="1"/>
        <end position="77"/>
    </location>
</feature>
<dbReference type="PANTHER" id="PTHR46899:SF3">
    <property type="entry name" value="PROTEIN PHOSPHATASE 1 REGULATORY SUBUNIT 27"/>
    <property type="match status" value="1"/>
</dbReference>
<feature type="compositionally biased region" description="Low complexity" evidence="2">
    <location>
        <begin position="19"/>
        <end position="41"/>
    </location>
</feature>
<dbReference type="AlphaFoldDB" id="E9H930"/>
<dbReference type="InParanoid" id="E9H930"/>
<dbReference type="InterPro" id="IPR036770">
    <property type="entry name" value="Ankyrin_rpt-contain_sf"/>
</dbReference>
<protein>
    <submittedName>
        <fullName evidence="3">Uncharacterized protein</fullName>
    </submittedName>
</protein>
<dbReference type="GO" id="GO:0030111">
    <property type="term" value="P:regulation of Wnt signaling pathway"/>
    <property type="evidence" value="ECO:0000318"/>
    <property type="project" value="GO_Central"/>
</dbReference>
<feature type="repeat" description="ANK" evidence="1">
    <location>
        <begin position="187"/>
        <end position="219"/>
    </location>
</feature>
<dbReference type="Gene3D" id="1.25.40.20">
    <property type="entry name" value="Ankyrin repeat-containing domain"/>
    <property type="match status" value="1"/>
</dbReference>
<proteinExistence type="predicted"/>
<evidence type="ECO:0000256" key="1">
    <source>
        <dbReference type="PROSITE-ProRule" id="PRU00023"/>
    </source>
</evidence>
<dbReference type="PANTHER" id="PTHR46899">
    <property type="entry name" value="PROTEIN PHOSPHATASE 1 REGULATORY SUBUNIT 27"/>
    <property type="match status" value="1"/>
</dbReference>
<accession>E9H930</accession>
<feature type="region of interest" description="Disordered" evidence="2">
    <location>
        <begin position="116"/>
        <end position="142"/>
    </location>
</feature>
<dbReference type="SUPFAM" id="SSF48403">
    <property type="entry name" value="Ankyrin repeat"/>
    <property type="match status" value="1"/>
</dbReference>
<keyword evidence="1" id="KW-0040">ANK repeat</keyword>
<name>E9H930_DAPPU</name>
<keyword evidence="4" id="KW-1185">Reference proteome</keyword>
<dbReference type="eggNOG" id="KOG0505">
    <property type="taxonomic scope" value="Eukaryota"/>
</dbReference>
<dbReference type="SMART" id="SM00248">
    <property type="entry name" value="ANK"/>
    <property type="match status" value="2"/>
</dbReference>
<dbReference type="PROSITE" id="PS50088">
    <property type="entry name" value="ANK_REPEAT"/>
    <property type="match status" value="2"/>
</dbReference>
<dbReference type="PROSITE" id="PS50297">
    <property type="entry name" value="ANK_REP_REGION"/>
    <property type="match status" value="2"/>
</dbReference>
<reference evidence="3 4" key="1">
    <citation type="journal article" date="2011" name="Science">
        <title>The ecoresponsive genome of Daphnia pulex.</title>
        <authorList>
            <person name="Colbourne J.K."/>
            <person name="Pfrender M.E."/>
            <person name="Gilbert D."/>
            <person name="Thomas W.K."/>
            <person name="Tucker A."/>
            <person name="Oakley T.H."/>
            <person name="Tokishita S."/>
            <person name="Aerts A."/>
            <person name="Arnold G.J."/>
            <person name="Basu M.K."/>
            <person name="Bauer D.J."/>
            <person name="Caceres C.E."/>
            <person name="Carmel L."/>
            <person name="Casola C."/>
            <person name="Choi J.H."/>
            <person name="Detter J.C."/>
            <person name="Dong Q."/>
            <person name="Dusheyko S."/>
            <person name="Eads B.D."/>
            <person name="Frohlich T."/>
            <person name="Geiler-Samerotte K.A."/>
            <person name="Gerlach D."/>
            <person name="Hatcher P."/>
            <person name="Jogdeo S."/>
            <person name="Krijgsveld J."/>
            <person name="Kriventseva E.V."/>
            <person name="Kultz D."/>
            <person name="Laforsch C."/>
            <person name="Lindquist E."/>
            <person name="Lopez J."/>
            <person name="Manak J.R."/>
            <person name="Muller J."/>
            <person name="Pangilinan J."/>
            <person name="Patwardhan R.P."/>
            <person name="Pitluck S."/>
            <person name="Pritham E.J."/>
            <person name="Rechtsteiner A."/>
            <person name="Rho M."/>
            <person name="Rogozin I.B."/>
            <person name="Sakarya O."/>
            <person name="Salamov A."/>
            <person name="Schaack S."/>
            <person name="Shapiro H."/>
            <person name="Shiga Y."/>
            <person name="Skalitzky C."/>
            <person name="Smith Z."/>
            <person name="Souvorov A."/>
            <person name="Sung W."/>
            <person name="Tang Z."/>
            <person name="Tsuchiya D."/>
            <person name="Tu H."/>
            <person name="Vos H."/>
            <person name="Wang M."/>
            <person name="Wolf Y.I."/>
            <person name="Yamagata H."/>
            <person name="Yamada T."/>
            <person name="Ye Y."/>
            <person name="Shaw J.R."/>
            <person name="Andrews J."/>
            <person name="Crease T.J."/>
            <person name="Tang H."/>
            <person name="Lucas S.M."/>
            <person name="Robertson H.M."/>
            <person name="Bork P."/>
            <person name="Koonin E.V."/>
            <person name="Zdobnov E.M."/>
            <person name="Grigoriev I.V."/>
            <person name="Lynch M."/>
            <person name="Boore J.L."/>
        </authorList>
    </citation>
    <scope>NUCLEOTIDE SEQUENCE [LARGE SCALE GENOMIC DNA]</scope>
</reference>
<feature type="repeat" description="ANK" evidence="1">
    <location>
        <begin position="220"/>
        <end position="246"/>
    </location>
</feature>
<dbReference type="InterPro" id="IPR053080">
    <property type="entry name" value="PP1_regulatory_subunit_27"/>
</dbReference>
<dbReference type="GO" id="GO:0007163">
    <property type="term" value="P:establishment or maintenance of cell polarity"/>
    <property type="evidence" value="ECO:0000318"/>
    <property type="project" value="GO_Central"/>
</dbReference>
<sequence length="246" mass="27017">MDHRHYSPGGLCESELDESSSTASSPMSISSAEASSPYDSSRLNGDDDPTDSSFSTCVNSPVASSPPSPAESLCNNNNSTNNSATYSTPWSNSSNPYYNSCKSVRWFRDDRGLWSERSSNRRSSGPYNRNHTTTTPAATCSKLHVSNSSNHKEMSEVLIEAVQREDQVQLRHLLAKSATHVNILGQEGDSPLHRSCRQGNLDTVKLLVRYGADPELANREGWSPLHLAAHSGYHEVALYLLSLTRR</sequence>
<evidence type="ECO:0000256" key="2">
    <source>
        <dbReference type="SAM" id="MobiDB-lite"/>
    </source>
</evidence>